<accession>A0A0C9VRY3</accession>
<sequence length="107" mass="12388">MLPDFDKADEAVRFLQRDFVPDHEDTKILQNSITTKKELISKLHEKITQLYAEIDSLQSKKASLETQVNWAADLLSPQRRFPTEILGKIFIMAAYVEIREIPSPPEF</sequence>
<gene>
    <name evidence="2" type="ORF">M422DRAFT_255992</name>
</gene>
<evidence type="ECO:0000313" key="2">
    <source>
        <dbReference type="EMBL" id="KIJ41140.1"/>
    </source>
</evidence>
<keyword evidence="3" id="KW-1185">Reference proteome</keyword>
<name>A0A0C9VRY3_SPHS4</name>
<dbReference type="Proteomes" id="UP000054279">
    <property type="component" value="Unassembled WGS sequence"/>
</dbReference>
<evidence type="ECO:0000313" key="3">
    <source>
        <dbReference type="Proteomes" id="UP000054279"/>
    </source>
</evidence>
<evidence type="ECO:0000256" key="1">
    <source>
        <dbReference type="SAM" id="Coils"/>
    </source>
</evidence>
<reference evidence="2 3" key="1">
    <citation type="submission" date="2014-06" db="EMBL/GenBank/DDBJ databases">
        <title>Evolutionary Origins and Diversification of the Mycorrhizal Mutualists.</title>
        <authorList>
            <consortium name="DOE Joint Genome Institute"/>
            <consortium name="Mycorrhizal Genomics Consortium"/>
            <person name="Kohler A."/>
            <person name="Kuo A."/>
            <person name="Nagy L.G."/>
            <person name="Floudas D."/>
            <person name="Copeland A."/>
            <person name="Barry K.W."/>
            <person name="Cichocki N."/>
            <person name="Veneault-Fourrey C."/>
            <person name="LaButti K."/>
            <person name="Lindquist E.A."/>
            <person name="Lipzen A."/>
            <person name="Lundell T."/>
            <person name="Morin E."/>
            <person name="Murat C."/>
            <person name="Riley R."/>
            <person name="Ohm R."/>
            <person name="Sun H."/>
            <person name="Tunlid A."/>
            <person name="Henrissat B."/>
            <person name="Grigoriev I.V."/>
            <person name="Hibbett D.S."/>
            <person name="Martin F."/>
        </authorList>
    </citation>
    <scope>NUCLEOTIDE SEQUENCE [LARGE SCALE GENOMIC DNA]</scope>
    <source>
        <strain evidence="2 3">SS14</strain>
    </source>
</reference>
<proteinExistence type="predicted"/>
<keyword evidence="1" id="KW-0175">Coiled coil</keyword>
<protein>
    <submittedName>
        <fullName evidence="2">Uncharacterized protein</fullName>
    </submittedName>
</protein>
<organism evidence="2 3">
    <name type="scientific">Sphaerobolus stellatus (strain SS14)</name>
    <dbReference type="NCBI Taxonomy" id="990650"/>
    <lineage>
        <taxon>Eukaryota</taxon>
        <taxon>Fungi</taxon>
        <taxon>Dikarya</taxon>
        <taxon>Basidiomycota</taxon>
        <taxon>Agaricomycotina</taxon>
        <taxon>Agaricomycetes</taxon>
        <taxon>Phallomycetidae</taxon>
        <taxon>Geastrales</taxon>
        <taxon>Sphaerobolaceae</taxon>
        <taxon>Sphaerobolus</taxon>
    </lineage>
</organism>
<feature type="coiled-coil region" evidence="1">
    <location>
        <begin position="40"/>
        <end position="67"/>
    </location>
</feature>
<dbReference type="EMBL" id="KN837139">
    <property type="protein sequence ID" value="KIJ41140.1"/>
    <property type="molecule type" value="Genomic_DNA"/>
</dbReference>
<dbReference type="AlphaFoldDB" id="A0A0C9VRY3"/>
<dbReference type="HOGENOM" id="CLU_2211666_0_0_1"/>